<keyword evidence="5" id="KW-1185">Reference proteome</keyword>
<dbReference type="InterPro" id="IPR001599">
    <property type="entry name" value="Macroglobln_a2"/>
</dbReference>
<evidence type="ECO:0000259" key="3">
    <source>
        <dbReference type="SMART" id="SM01360"/>
    </source>
</evidence>
<evidence type="ECO:0000313" key="4">
    <source>
        <dbReference type="EMBL" id="MBW4768935.1"/>
    </source>
</evidence>
<feature type="signal peptide" evidence="2">
    <location>
        <begin position="1"/>
        <end position="20"/>
    </location>
</feature>
<proteinExistence type="inferred from homology"/>
<dbReference type="EMBL" id="JAHXCT010000002">
    <property type="protein sequence ID" value="MBW4768935.1"/>
    <property type="molecule type" value="Genomic_DNA"/>
</dbReference>
<dbReference type="InterPro" id="IPR041246">
    <property type="entry name" value="Bact_MG10"/>
</dbReference>
<name>A0ABS6YBH6_9BACT</name>
<dbReference type="Pfam" id="PF00207">
    <property type="entry name" value="A2M"/>
    <property type="match status" value="1"/>
</dbReference>
<evidence type="ECO:0000256" key="2">
    <source>
        <dbReference type="SAM" id="SignalP"/>
    </source>
</evidence>
<dbReference type="InterPro" id="IPR051802">
    <property type="entry name" value="YfhM-like"/>
</dbReference>
<keyword evidence="2" id="KW-0732">Signal</keyword>
<dbReference type="Pfam" id="PF17973">
    <property type="entry name" value="bMG10"/>
    <property type="match status" value="1"/>
</dbReference>
<dbReference type="SMART" id="SM01360">
    <property type="entry name" value="A2M"/>
    <property type="match status" value="1"/>
</dbReference>
<dbReference type="PANTHER" id="PTHR40094:SF1">
    <property type="entry name" value="UBIQUITIN DOMAIN-CONTAINING PROTEIN"/>
    <property type="match status" value="1"/>
</dbReference>
<comment type="similarity">
    <text evidence="1">Belongs to the protease inhibitor I39 (alpha-2-macroglobulin) family. Bacterial alpha-2-macroglobulin subfamily.</text>
</comment>
<organism evidence="4 5">
    <name type="scientific">Hoylesella nanceiensis</name>
    <dbReference type="NCBI Taxonomy" id="425941"/>
    <lineage>
        <taxon>Bacteria</taxon>
        <taxon>Pseudomonadati</taxon>
        <taxon>Bacteroidota</taxon>
        <taxon>Bacteroidia</taxon>
        <taxon>Bacteroidales</taxon>
        <taxon>Prevotellaceae</taxon>
        <taxon>Hoylesella</taxon>
    </lineage>
</organism>
<gene>
    <name evidence="4" type="ORF">KZO38_04075</name>
</gene>
<dbReference type="Pfam" id="PF01835">
    <property type="entry name" value="MG2"/>
    <property type="match status" value="1"/>
</dbReference>
<dbReference type="PANTHER" id="PTHR40094">
    <property type="entry name" value="ALPHA-2-MACROGLOBULIN HOMOLOG"/>
    <property type="match status" value="1"/>
</dbReference>
<dbReference type="InterPro" id="IPR002890">
    <property type="entry name" value="MG2"/>
</dbReference>
<sequence length="1861" mass="210590">MKKILHLLSFMLFVPVFCGAQTYTSLWKKVQTAEYRDQPRTQIRLLDDIITKATAEKKYGQLLKAEVDRVRVRYEIDPDSIVGDIKNLTAQMQKVEKSNPALHAVYCVVLSKFYRNYYKLGDHRNDSVLKYQRLAVANPELLAKNSADDYQPLATKGIDSGIFNNDLLHAVAIDTRNFSLLHKYYSTHNNRPAACISAALLLQHTPNSKEVNSKKSKHLQRIDSLINEYKDLLEAGELAITRYQYIQNLEDVEVEDKIQYIDYALSRWGGWRNMNTLRNYRKELTLPSFQVSIGKEVLRANTPLTFPVLSLCNIPSLTMKVWRTSLKGDNKLDPTVDKEYAKIKALTEKTPCYSETKRYVGLPDYKVLRDTFTVSGLEPGVYLVEYSTEVKGISPERALLYVSDIYLLQQELDRFRRRIVVVNATSGEPISGANVRVRIQKYSENVDIIKEYTCDNKGEVIIQDNKDGVYTYYITTPTDKSCTVFGSSGNTTIGNKGRTNDEYAIFTDRSVYRPGQTLNVSVLAYRNIKGEAVEVLPKEKITISLWNVSGKKIEEKQLVTNEYGDASTTFTIPTVTLNGTYFIRANDGFKRVEVSEYKRPTFTLSFDEITQKYVEGDTVKVHGKAMTFAGVGLQKAQVRYTIKRRPRFFGWSTMWSAQTSVVAKDTIQTNEKGEFTIPVHLLLPLKKREKESRYYSFDIETQVTSLAGETQEGSFSVPLSEHPTVFYTTVPEKIEKKDSLLLTLNYQNNAGKAIDGVAKVQLGAGKAWQTCAVNKAIAFSLSALSTGRQQLVAICGNDTIRESFLVYDVNATKVPVDTLDWFNQRDFIFDADHQQARIQIGTSAPQQHIVYTIATNDSVMEQGAFDIKNEVFTHVVNYKPEYKNGILITYAWVKNDVCYTHSASIVRPLPDKKLDVAWKTFRNRLTPGQKEEWTLTVSKDKKKIARAQILASMYDKSLDEIVGHQFYFNPRLGYTLPFMSWFGTTYNSSTLYGEQPLKPLSAPDLVFTTFNVGREVTVSSYSNVKIRGRSKLYYEETKEIMPGATRVMSAKDMARPEMVSVALEGSVAGIQVNKNSASEEDNAILDVNSNKIGNNKEANTMKNALETRRNFAETAFFYPHIQTNEEGEASFTFTLPESVTTWKFMAFAHDKDMNYGFLTDEAVAQKTVMIQPNMPRFLRIGDKGVLSSQLSNLSLKAIKGVATLEVIDPETQKVLYSQNKKYALGAQSAQGLDFNFDTSRWPSLVIIRCVASGKGFSDGEQHYVPVLSDSEWVTNSTTFTLTKPQTKAINTASLFASDAQKKQLTIEYTQNPAWLSILSLPSIAEPKDNNAIDIAAALYANITARAILNASPNIKNVLEIWRKNPTKESPLTSALEQNAELKSLVLAETPWVLEADKETMQRQQLINYFDESQIDYRLKQQTDALKDLQTFQGGFAWYPDMRSNGYVTMVVSELLGRLNQRNLIDNDLKIVFDKGLRYIERDLTKRLKELEELENSVVGKYNTYYLHETIAHYLYVHALGDSQKQSSKVVSDDYLFTKILPRSKELTIYGKAKVAYALYKRRANNAQYLTKAKELLNSIKEYSVYNEEKGRFFNTYKAPYSWLDGRVPTQVAAIELLQTMAQEDEQSIAQMQQWLVQTYRSLRKQSALNAVDVAYVLVGKMQLDNLTEAPVIKINSNKVETAKASAGLGYVKVSQLVNNPPVVTIEKNDNTTSWGAVYAQFEQKITDVSAATSGLSIRRDIFFNGKETNNVSFKKGDKITIKITINADKDYNFVEVSDKRAACLEPTLQLSGYQQGAYCSMKDNATHYFFDRLRKGTHELTATYYVDKEGTFQSGTCVVQCLYAPEFIARDAAKVFKVVAN</sequence>
<comment type="caution">
    <text evidence="4">The sequence shown here is derived from an EMBL/GenBank/DDBJ whole genome shotgun (WGS) entry which is preliminary data.</text>
</comment>
<evidence type="ECO:0000256" key="1">
    <source>
        <dbReference type="ARBA" id="ARBA00010556"/>
    </source>
</evidence>
<dbReference type="Proteomes" id="UP000788426">
    <property type="component" value="Unassembled WGS sequence"/>
</dbReference>
<feature type="domain" description="Alpha-2-macroglobulin" evidence="3">
    <location>
        <begin position="1114"/>
        <end position="1204"/>
    </location>
</feature>
<feature type="chain" id="PRO_5046859053" evidence="2">
    <location>
        <begin position="21"/>
        <end position="1861"/>
    </location>
</feature>
<reference evidence="4 5" key="1">
    <citation type="submission" date="2021-07" db="EMBL/GenBank/DDBJ databases">
        <title>Genomic diversity and antimicrobial resistance of Prevotella spp. isolated from chronic lung disease airways.</title>
        <authorList>
            <person name="Webb K.A."/>
            <person name="Olagoke O.S."/>
            <person name="Baird T."/>
            <person name="Neill J."/>
            <person name="Pham A."/>
            <person name="Wells T.J."/>
            <person name="Ramsay K.A."/>
            <person name="Bell S.C."/>
            <person name="Sarovich D.S."/>
            <person name="Price E.P."/>
        </authorList>
    </citation>
    <scope>NUCLEOTIDE SEQUENCE [LARGE SCALE GENOMIC DNA]</scope>
    <source>
        <strain evidence="4 5">SCHI0011.S.12</strain>
    </source>
</reference>
<protein>
    <submittedName>
        <fullName evidence="4">Alpha-2-macroglobulin</fullName>
    </submittedName>
</protein>
<dbReference type="RefSeq" id="WP_219480209.1">
    <property type="nucleotide sequence ID" value="NZ_JAHXCT010000002.1"/>
</dbReference>
<evidence type="ECO:0000313" key="5">
    <source>
        <dbReference type="Proteomes" id="UP000788426"/>
    </source>
</evidence>
<accession>A0ABS6YBH6</accession>